<evidence type="ECO:0000313" key="2">
    <source>
        <dbReference type="Proteomes" id="UP000000379"/>
    </source>
</evidence>
<evidence type="ECO:0000313" key="1">
    <source>
        <dbReference type="EMBL" id="ADI15555.1"/>
    </source>
</evidence>
<reference evidence="1 2" key="2">
    <citation type="journal article" date="2011" name="Stand. Genomic Sci.">
        <title>Complete genome sequence of Truepera radiovictrix type strain (RQ-24).</title>
        <authorList>
            <person name="Ivanova N."/>
            <person name="Rohde C."/>
            <person name="Munk C."/>
            <person name="Nolan M."/>
            <person name="Lucas S."/>
            <person name="Del Rio T.G."/>
            <person name="Tice H."/>
            <person name="Deshpande S."/>
            <person name="Cheng J.F."/>
            <person name="Tapia R."/>
            <person name="Han C."/>
            <person name="Goodwin L."/>
            <person name="Pitluck S."/>
            <person name="Liolios K."/>
            <person name="Mavromatis K."/>
            <person name="Mikhailova N."/>
            <person name="Pati A."/>
            <person name="Chen A."/>
            <person name="Palaniappan K."/>
            <person name="Land M."/>
            <person name="Hauser L."/>
            <person name="Chang Y.J."/>
            <person name="Jeffries C.D."/>
            <person name="Brambilla E."/>
            <person name="Rohde M."/>
            <person name="Goker M."/>
            <person name="Tindall B.J."/>
            <person name="Woyke T."/>
            <person name="Bristow J."/>
            <person name="Eisen J.A."/>
            <person name="Markowitz V."/>
            <person name="Hugenholtz P."/>
            <person name="Kyrpides N.C."/>
            <person name="Klenk H.P."/>
            <person name="Lapidus A."/>
        </authorList>
    </citation>
    <scope>NUCLEOTIDE SEQUENCE [LARGE SCALE GENOMIC DNA]</scope>
    <source>
        <strain evidence="2">DSM 17093 / CIP 108686 / LMG 22925 / RQ-24</strain>
    </source>
</reference>
<dbReference type="RefSeq" id="WP_013178917.1">
    <property type="nucleotide sequence ID" value="NC_014221.1"/>
</dbReference>
<proteinExistence type="predicted"/>
<organism evidence="1 2">
    <name type="scientific">Truepera radiovictrix (strain DSM 17093 / CIP 108686 / LMG 22925 / RQ-24)</name>
    <dbReference type="NCBI Taxonomy" id="649638"/>
    <lineage>
        <taxon>Bacteria</taxon>
        <taxon>Thermotogati</taxon>
        <taxon>Deinococcota</taxon>
        <taxon>Deinococci</taxon>
        <taxon>Trueperales</taxon>
        <taxon>Trueperaceae</taxon>
        <taxon>Truepera</taxon>
    </lineage>
</organism>
<dbReference type="EMBL" id="CP002049">
    <property type="protein sequence ID" value="ADI15555.1"/>
    <property type="molecule type" value="Genomic_DNA"/>
</dbReference>
<dbReference type="KEGG" id="tra:Trad_2446"/>
<dbReference type="AlphaFoldDB" id="D7CT92"/>
<protein>
    <submittedName>
        <fullName evidence="1">Uncharacterized protein</fullName>
    </submittedName>
</protein>
<reference evidence="2" key="1">
    <citation type="submission" date="2010-05" db="EMBL/GenBank/DDBJ databases">
        <title>The complete genome of Truepera radiovictris DSM 17093.</title>
        <authorList>
            <consortium name="US DOE Joint Genome Institute (JGI-PGF)"/>
            <person name="Lucas S."/>
            <person name="Copeland A."/>
            <person name="Lapidus A."/>
            <person name="Glavina del Rio T."/>
            <person name="Dalin E."/>
            <person name="Tice H."/>
            <person name="Bruce D."/>
            <person name="Goodwin L."/>
            <person name="Pitluck S."/>
            <person name="Kyrpides N."/>
            <person name="Mavromatis K."/>
            <person name="Ovchinnikova G."/>
            <person name="Munk A.C."/>
            <person name="Detter J.C."/>
            <person name="Han C."/>
            <person name="Tapia R."/>
            <person name="Land M."/>
            <person name="Hauser L."/>
            <person name="Markowitz V."/>
            <person name="Cheng J.-F."/>
            <person name="Hugenholtz P."/>
            <person name="Woyke T."/>
            <person name="Wu D."/>
            <person name="Tindall B."/>
            <person name="Pomrenke H.G."/>
            <person name="Brambilla E."/>
            <person name="Klenk H.-P."/>
            <person name="Eisen J.A."/>
        </authorList>
    </citation>
    <scope>NUCLEOTIDE SEQUENCE [LARGE SCALE GENOMIC DNA]</scope>
    <source>
        <strain evidence="2">DSM 17093 / CIP 108686 / LMG 22925 / RQ-24</strain>
    </source>
</reference>
<sequence length="168" mass="18932">MHFSRRLDTPAATWVPHPSASPTWVALTAQWRRSWLVGKLARALGVRRKAFRAALTRAGSDLAKLRQLSLAELTALPELTLEEAEKLFYVVQWERLQAHLELCGTLPGDAELGPLLASLNPLFERHFHARIQLSAPFVKDYRALFPTPHACRWPRPCLELLLTPQGAV</sequence>
<dbReference type="HOGENOM" id="CLU_1585750_0_0_0"/>
<keyword evidence="2" id="KW-1185">Reference proteome</keyword>
<name>D7CT92_TRURR</name>
<gene>
    <name evidence="1" type="ordered locus">Trad_2446</name>
</gene>
<accession>D7CT92</accession>
<dbReference type="Proteomes" id="UP000000379">
    <property type="component" value="Chromosome"/>
</dbReference>